<dbReference type="GO" id="GO:0006270">
    <property type="term" value="P:DNA replication initiation"/>
    <property type="evidence" value="ECO:0007669"/>
    <property type="project" value="TreeGrafter"/>
</dbReference>
<dbReference type="CDD" id="cd17731">
    <property type="entry name" value="BRCT_TopBP1_rpt2_like"/>
    <property type="match status" value="1"/>
</dbReference>
<dbReference type="SUPFAM" id="SSF52113">
    <property type="entry name" value="BRCT domain"/>
    <property type="match status" value="3"/>
</dbReference>
<dbReference type="GO" id="GO:0007095">
    <property type="term" value="P:mitotic G2 DNA damage checkpoint signaling"/>
    <property type="evidence" value="ECO:0007669"/>
    <property type="project" value="TreeGrafter"/>
</dbReference>
<sequence>MDGHGFADGPVKERPLAGVILCCTSIPPDRRKYLAERAVDMGAVHKYDLTSDVTHLIIGDLDTPKYKYVAKERPDVKVVSPGFIEKLLEQWTEDVPCDVAQFERRYRVPTFMGLRICVTGFTDESERKKMQESVTRQGAEYSGDLTKRVTHLIAAKPEGGKYTHALQWNIKVVSIEWLRDSTDRGMVLEEALYNPILPQEERGKGAWNRNALANAINLKRARQEDGPPELNERRKLRRTASAKLGSQQGMILAHITSGGGSSRGQESLQDHGDLRTDPQRRESSASSGTRTTSRTSSTVSQLGRPQTVFTAVEQALPLIDPSSIFHGCLIMAHGFPPEKTKLLHEHLALNGASLLRSPQHLDEYENSELENGLLVVPHDIPVSSLPPLPQSADVMTKVTEWWVEKCLLRECVVDPSAELLCRPLKLFAVEGFTGLVVSSTSFQDVDRLHIQKVVNLMGGTYDEYLRKTTSVLVCGSGSPPKQKLEFSQESGVPAVRVSWLWACIETGKVQPYEDHLILPIASVRSDTERIGLRQHVTDEDVKHVRKTQARPVSPMRRKGSLSKHDSSRSRAKLNPDANLTLTGLGSGLTVAQATMDRKEEFEPSAGGDVDPLRETDANSPKKPPLQTDGCADSTPRDTSSGLQKPLSGVSAVTDESSDNLTNSIAALLARQQAARPVSASESKKSRRKRDFMGRAQSNASTNSAPISQDGGFGSMDMIASQGREPLPARDFDNMDVYVPTQALVYEDPGLQKEREGLIRKIGGKVEEGEGRTVQSIGAAKDAGFAEEAGVGQRVKRRSRQ</sequence>
<proteinExistence type="predicted"/>
<feature type="domain" description="BRCT" evidence="3">
    <location>
        <begin position="106"/>
        <end position="195"/>
    </location>
</feature>
<dbReference type="InterPro" id="IPR059215">
    <property type="entry name" value="BRCT2_TopBP1-like"/>
</dbReference>
<dbReference type="InterPro" id="IPR001357">
    <property type="entry name" value="BRCT_dom"/>
</dbReference>
<reference evidence="4" key="1">
    <citation type="journal article" date="2020" name="Stud. Mycol.">
        <title>101 Dothideomycetes genomes: a test case for predicting lifestyles and emergence of pathogens.</title>
        <authorList>
            <person name="Haridas S."/>
            <person name="Albert R."/>
            <person name="Binder M."/>
            <person name="Bloem J."/>
            <person name="Labutti K."/>
            <person name="Salamov A."/>
            <person name="Andreopoulos B."/>
            <person name="Baker S."/>
            <person name="Barry K."/>
            <person name="Bills G."/>
            <person name="Bluhm B."/>
            <person name="Cannon C."/>
            <person name="Castanera R."/>
            <person name="Culley D."/>
            <person name="Daum C."/>
            <person name="Ezra D."/>
            <person name="Gonzalez J."/>
            <person name="Henrissat B."/>
            <person name="Kuo A."/>
            <person name="Liang C."/>
            <person name="Lipzen A."/>
            <person name="Lutzoni F."/>
            <person name="Magnuson J."/>
            <person name="Mondo S."/>
            <person name="Nolan M."/>
            <person name="Ohm R."/>
            <person name="Pangilinan J."/>
            <person name="Park H.-J."/>
            <person name="Ramirez L."/>
            <person name="Alfaro M."/>
            <person name="Sun H."/>
            <person name="Tritt A."/>
            <person name="Yoshinaga Y."/>
            <person name="Zwiers L.-H."/>
            <person name="Turgeon B."/>
            <person name="Goodwin S."/>
            <person name="Spatafora J."/>
            <person name="Crous P."/>
            <person name="Grigoriev I."/>
        </authorList>
    </citation>
    <scope>NUCLEOTIDE SEQUENCE</scope>
    <source>
        <strain evidence="4">CBS 113979</strain>
    </source>
</reference>
<evidence type="ECO:0000256" key="2">
    <source>
        <dbReference type="SAM" id="MobiDB-lite"/>
    </source>
</evidence>
<dbReference type="PROSITE" id="PS50172">
    <property type="entry name" value="BRCT"/>
    <property type="match status" value="3"/>
</dbReference>
<dbReference type="Proteomes" id="UP000800041">
    <property type="component" value="Unassembled WGS sequence"/>
</dbReference>
<feature type="region of interest" description="Disordered" evidence="2">
    <location>
        <begin position="254"/>
        <end position="303"/>
    </location>
</feature>
<feature type="region of interest" description="Disordered" evidence="2">
    <location>
        <begin position="537"/>
        <end position="583"/>
    </location>
</feature>
<dbReference type="PANTHER" id="PTHR13561">
    <property type="entry name" value="DNA REPLICATION REGULATOR DPB11-RELATED"/>
    <property type="match status" value="1"/>
</dbReference>
<keyword evidence="5" id="KW-1185">Reference proteome</keyword>
<protein>
    <recommendedName>
        <fullName evidence="3">BRCT domain-containing protein</fullName>
    </recommendedName>
</protein>
<gene>
    <name evidence="4" type="ORF">K402DRAFT_400752</name>
</gene>
<dbReference type="CDD" id="cd18433">
    <property type="entry name" value="BRCT_Rad4_rpt3"/>
    <property type="match status" value="1"/>
</dbReference>
<dbReference type="Pfam" id="PF00533">
    <property type="entry name" value="BRCT"/>
    <property type="match status" value="1"/>
</dbReference>
<feature type="domain" description="BRCT" evidence="3">
    <location>
        <begin position="11"/>
        <end position="90"/>
    </location>
</feature>
<dbReference type="AlphaFoldDB" id="A0A6G1HDJ4"/>
<dbReference type="FunFam" id="3.40.50.10190:FF:000010">
    <property type="entry name" value="DNA topoisomerase II binding protein 1"/>
    <property type="match status" value="1"/>
</dbReference>
<dbReference type="EMBL" id="ML977140">
    <property type="protein sequence ID" value="KAF1991306.1"/>
    <property type="molecule type" value="Genomic_DNA"/>
</dbReference>
<accession>A0A6G1HDJ4</accession>
<dbReference type="Gene3D" id="3.40.50.10190">
    <property type="entry name" value="BRCT domain"/>
    <property type="match status" value="4"/>
</dbReference>
<name>A0A6G1HDJ4_9PEZI</name>
<feature type="region of interest" description="Disordered" evidence="2">
    <location>
        <begin position="670"/>
        <end position="719"/>
    </location>
</feature>
<feature type="region of interest" description="Disordered" evidence="2">
    <location>
        <begin position="599"/>
        <end position="657"/>
    </location>
</feature>
<dbReference type="Pfam" id="PF12738">
    <property type="entry name" value="PTCB-BRCT"/>
    <property type="match status" value="2"/>
</dbReference>
<evidence type="ECO:0000259" key="3">
    <source>
        <dbReference type="PROSITE" id="PS50172"/>
    </source>
</evidence>
<dbReference type="PANTHER" id="PTHR13561:SF20">
    <property type="entry name" value="DNA TOPOISOMERASE 2-BINDING PROTEIN 1"/>
    <property type="match status" value="1"/>
</dbReference>
<evidence type="ECO:0000256" key="1">
    <source>
        <dbReference type="ARBA" id="ARBA00022737"/>
    </source>
</evidence>
<feature type="compositionally biased region" description="Polar residues" evidence="2">
    <location>
        <begin position="695"/>
        <end position="706"/>
    </location>
</feature>
<evidence type="ECO:0000313" key="5">
    <source>
        <dbReference type="Proteomes" id="UP000800041"/>
    </source>
</evidence>
<dbReference type="SMART" id="SM00292">
    <property type="entry name" value="BRCT"/>
    <property type="match status" value="3"/>
</dbReference>
<organism evidence="4 5">
    <name type="scientific">Aulographum hederae CBS 113979</name>
    <dbReference type="NCBI Taxonomy" id="1176131"/>
    <lineage>
        <taxon>Eukaryota</taxon>
        <taxon>Fungi</taxon>
        <taxon>Dikarya</taxon>
        <taxon>Ascomycota</taxon>
        <taxon>Pezizomycotina</taxon>
        <taxon>Dothideomycetes</taxon>
        <taxon>Pleosporomycetidae</taxon>
        <taxon>Aulographales</taxon>
        <taxon>Aulographaceae</taxon>
    </lineage>
</organism>
<feature type="compositionally biased region" description="Low complexity" evidence="2">
    <location>
        <begin position="284"/>
        <end position="300"/>
    </location>
</feature>
<feature type="domain" description="BRCT" evidence="3">
    <location>
        <begin position="432"/>
        <end position="517"/>
    </location>
</feature>
<dbReference type="GO" id="GO:0033314">
    <property type="term" value="P:mitotic DNA replication checkpoint signaling"/>
    <property type="evidence" value="ECO:0007669"/>
    <property type="project" value="TreeGrafter"/>
</dbReference>
<keyword evidence="1" id="KW-0677">Repeat</keyword>
<dbReference type="InterPro" id="IPR036420">
    <property type="entry name" value="BRCT_dom_sf"/>
</dbReference>
<feature type="compositionally biased region" description="Basic and acidic residues" evidence="2">
    <location>
        <begin position="268"/>
        <end position="283"/>
    </location>
</feature>
<evidence type="ECO:0000313" key="4">
    <source>
        <dbReference type="EMBL" id="KAF1991306.1"/>
    </source>
</evidence>
<dbReference type="OrthoDB" id="251770at2759"/>